<evidence type="ECO:0000313" key="1">
    <source>
        <dbReference type="EMBL" id="CCX13421.1"/>
    </source>
</evidence>
<dbReference type="Proteomes" id="UP000018144">
    <property type="component" value="Unassembled WGS sequence"/>
</dbReference>
<organism evidence="1 2">
    <name type="scientific">Pyronema omphalodes (strain CBS 100304)</name>
    <name type="common">Pyronema confluens</name>
    <dbReference type="NCBI Taxonomy" id="1076935"/>
    <lineage>
        <taxon>Eukaryota</taxon>
        <taxon>Fungi</taxon>
        <taxon>Dikarya</taxon>
        <taxon>Ascomycota</taxon>
        <taxon>Pezizomycotina</taxon>
        <taxon>Pezizomycetes</taxon>
        <taxon>Pezizales</taxon>
        <taxon>Pyronemataceae</taxon>
        <taxon>Pyronema</taxon>
    </lineage>
</organism>
<evidence type="ECO:0000313" key="2">
    <source>
        <dbReference type="Proteomes" id="UP000018144"/>
    </source>
</evidence>
<reference evidence="1 2" key="1">
    <citation type="journal article" date="2013" name="PLoS Genet.">
        <title>The genome and development-dependent transcriptomes of Pyronema confluens: a window into fungal evolution.</title>
        <authorList>
            <person name="Traeger S."/>
            <person name="Altegoer F."/>
            <person name="Freitag M."/>
            <person name="Gabaldon T."/>
            <person name="Kempken F."/>
            <person name="Kumar A."/>
            <person name="Marcet-Houben M."/>
            <person name="Poggeler S."/>
            <person name="Stajich J.E."/>
            <person name="Nowrousian M."/>
        </authorList>
    </citation>
    <scope>NUCLEOTIDE SEQUENCE [LARGE SCALE GENOMIC DNA]</scope>
    <source>
        <strain evidence="2">CBS 100304</strain>
        <tissue evidence="1">Vegetative mycelium</tissue>
    </source>
</reference>
<sequence>MTLLTWKPCDNCREAGRELTGLCFHYTPDPTEENPMFHGQFVPNPRREGAFPNPWTFLNNGRFLGNNLGDWILLGYGLQADPFQIATHILHSPDIRIKDGENGSIYGRGTAILSPYITFSGNVMYDSPNKRYIIEFEGPNFLFWREKLTKRLIIYCNADSAEYGTYRNGSTMTWIGGLHTSRPGSVRYEMKTLGGRLNWTWHGPWSEITTVEMFKKRREAESYDRLMNCWKKCRRGGPDTYSNGLFGLDLRKAGSISDKLVPDDGNMEDVGTFGNSSAIIATALRAFAYEGPWSKSISSLNYN</sequence>
<accession>U4L809</accession>
<gene>
    <name evidence="1" type="ORF">PCON_13014</name>
</gene>
<proteinExistence type="predicted"/>
<dbReference type="AlphaFoldDB" id="U4L809"/>
<keyword evidence="2" id="KW-1185">Reference proteome</keyword>
<name>U4L809_PYROM</name>
<dbReference type="EMBL" id="HF935839">
    <property type="protein sequence ID" value="CCX13421.1"/>
    <property type="molecule type" value="Genomic_DNA"/>
</dbReference>
<protein>
    <submittedName>
        <fullName evidence="1">Uncharacterized protein</fullName>
    </submittedName>
</protein>